<organism evidence="6 7">
    <name type="scientific">Oceanirhabdus seepicola</name>
    <dbReference type="NCBI Taxonomy" id="2828781"/>
    <lineage>
        <taxon>Bacteria</taxon>
        <taxon>Bacillati</taxon>
        <taxon>Bacillota</taxon>
        <taxon>Clostridia</taxon>
        <taxon>Eubacteriales</taxon>
        <taxon>Clostridiaceae</taxon>
        <taxon>Oceanirhabdus</taxon>
    </lineage>
</organism>
<dbReference type="PROSITE" id="PS00211">
    <property type="entry name" value="ABC_TRANSPORTER_1"/>
    <property type="match status" value="1"/>
</dbReference>
<dbReference type="RefSeq" id="WP_250858960.1">
    <property type="nucleotide sequence ID" value="NZ_JAGSOJ010000002.1"/>
</dbReference>
<dbReference type="PANTHER" id="PTHR43335">
    <property type="entry name" value="ABC TRANSPORTER, ATP-BINDING PROTEIN"/>
    <property type="match status" value="1"/>
</dbReference>
<dbReference type="SMART" id="SM00382">
    <property type="entry name" value="AAA"/>
    <property type="match status" value="1"/>
</dbReference>
<accession>A0A9J6P333</accession>
<dbReference type="InterPro" id="IPR003439">
    <property type="entry name" value="ABC_transporter-like_ATP-bd"/>
</dbReference>
<gene>
    <name evidence="6" type="ORF">KDK92_09260</name>
</gene>
<dbReference type="GO" id="GO:0005524">
    <property type="term" value="F:ATP binding"/>
    <property type="evidence" value="ECO:0007669"/>
    <property type="project" value="UniProtKB-KW"/>
</dbReference>
<keyword evidence="4 6" id="KW-0067">ATP-binding</keyword>
<dbReference type="AlphaFoldDB" id="A0A9J6P333"/>
<dbReference type="Pfam" id="PF00005">
    <property type="entry name" value="ABC_tran"/>
    <property type="match status" value="1"/>
</dbReference>
<reference evidence="6" key="1">
    <citation type="journal article" date="2021" name="mSystems">
        <title>Bacteria and Archaea Synergistically Convert Glycine Betaine to Biogenic Methane in the Formosa Cold Seep of the South China Sea.</title>
        <authorList>
            <person name="Li L."/>
            <person name="Zhang W."/>
            <person name="Zhang S."/>
            <person name="Song L."/>
            <person name="Sun Q."/>
            <person name="Zhang H."/>
            <person name="Xiang H."/>
            <person name="Dong X."/>
        </authorList>
    </citation>
    <scope>NUCLEOTIDE SEQUENCE</scope>
    <source>
        <strain evidence="6">ZWT</strain>
    </source>
</reference>
<evidence type="ECO:0000256" key="4">
    <source>
        <dbReference type="ARBA" id="ARBA00022840"/>
    </source>
</evidence>
<comment type="caution">
    <text evidence="6">The sequence shown here is derived from an EMBL/GenBank/DDBJ whole genome shotgun (WGS) entry which is preliminary data.</text>
</comment>
<sequence>MDTVLKLSGVHKTFKNKKVIEGLNMEVKKGEIYGFLGENGAGKTTTLKMIMGLLKVDKGNINVLNNEMNNKSRKIFCRIGGIIEAPVFYDDLSGLMNLKLHGNLFGGFKEEKYMELLELVGIKDSAKTKVKKYSLGMKQRLGIARALVNDPELLILDEPSNGLDPKGMRDVREILKKLSKEGKTIIISSHLLGDIEKVCTKIGIIARGKIVREGSVDKLLDENNNENLEEYFLKLIEEV</sequence>
<reference evidence="6" key="2">
    <citation type="submission" date="2021-04" db="EMBL/GenBank/DDBJ databases">
        <authorList>
            <person name="Dong X."/>
        </authorList>
    </citation>
    <scope>NUCLEOTIDE SEQUENCE</scope>
    <source>
        <strain evidence="6">ZWT</strain>
    </source>
</reference>
<name>A0A9J6P333_9CLOT</name>
<evidence type="ECO:0000256" key="1">
    <source>
        <dbReference type="ARBA" id="ARBA00005417"/>
    </source>
</evidence>
<keyword evidence="2" id="KW-0813">Transport</keyword>
<dbReference type="InterPro" id="IPR017871">
    <property type="entry name" value="ABC_transporter-like_CS"/>
</dbReference>
<dbReference type="InterPro" id="IPR027417">
    <property type="entry name" value="P-loop_NTPase"/>
</dbReference>
<evidence type="ECO:0000313" key="6">
    <source>
        <dbReference type="EMBL" id="MCM1989928.1"/>
    </source>
</evidence>
<proteinExistence type="inferred from homology"/>
<dbReference type="GO" id="GO:0016887">
    <property type="term" value="F:ATP hydrolysis activity"/>
    <property type="evidence" value="ECO:0007669"/>
    <property type="project" value="InterPro"/>
</dbReference>
<evidence type="ECO:0000313" key="7">
    <source>
        <dbReference type="Proteomes" id="UP001056429"/>
    </source>
</evidence>
<dbReference type="PANTHER" id="PTHR43335:SF4">
    <property type="entry name" value="ABC TRANSPORTER, ATP-BINDING PROTEIN"/>
    <property type="match status" value="1"/>
</dbReference>
<evidence type="ECO:0000256" key="3">
    <source>
        <dbReference type="ARBA" id="ARBA00022741"/>
    </source>
</evidence>
<comment type="similarity">
    <text evidence="1">Belongs to the ABC transporter superfamily.</text>
</comment>
<dbReference type="EMBL" id="JAGSOJ010000002">
    <property type="protein sequence ID" value="MCM1989928.1"/>
    <property type="molecule type" value="Genomic_DNA"/>
</dbReference>
<keyword evidence="7" id="KW-1185">Reference proteome</keyword>
<evidence type="ECO:0000259" key="5">
    <source>
        <dbReference type="PROSITE" id="PS50893"/>
    </source>
</evidence>
<dbReference type="SUPFAM" id="SSF52540">
    <property type="entry name" value="P-loop containing nucleoside triphosphate hydrolases"/>
    <property type="match status" value="1"/>
</dbReference>
<dbReference type="Gene3D" id="3.40.50.300">
    <property type="entry name" value="P-loop containing nucleotide triphosphate hydrolases"/>
    <property type="match status" value="1"/>
</dbReference>
<dbReference type="PROSITE" id="PS50893">
    <property type="entry name" value="ABC_TRANSPORTER_2"/>
    <property type="match status" value="1"/>
</dbReference>
<protein>
    <submittedName>
        <fullName evidence="6">ATP-binding cassette domain-containing protein</fullName>
    </submittedName>
</protein>
<evidence type="ECO:0000256" key="2">
    <source>
        <dbReference type="ARBA" id="ARBA00022448"/>
    </source>
</evidence>
<dbReference type="InterPro" id="IPR003593">
    <property type="entry name" value="AAA+_ATPase"/>
</dbReference>
<dbReference type="Proteomes" id="UP001056429">
    <property type="component" value="Unassembled WGS sequence"/>
</dbReference>
<keyword evidence="3" id="KW-0547">Nucleotide-binding</keyword>
<feature type="domain" description="ABC transporter" evidence="5">
    <location>
        <begin position="5"/>
        <end position="232"/>
    </location>
</feature>